<protein>
    <submittedName>
        <fullName evidence="3">SWIM-type domain-containing protein</fullName>
    </submittedName>
</protein>
<dbReference type="CDD" id="cd22343">
    <property type="entry name" value="PDDEXK_lambda_exonuclease-like"/>
    <property type="match status" value="1"/>
</dbReference>
<feature type="non-terminal residue" evidence="3">
    <location>
        <position position="392"/>
    </location>
</feature>
<dbReference type="InterPro" id="IPR011335">
    <property type="entry name" value="Restrct_endonuc-II-like"/>
</dbReference>
<dbReference type="Proteomes" id="UP000478052">
    <property type="component" value="Unassembled WGS sequence"/>
</dbReference>
<reference evidence="3 4" key="1">
    <citation type="submission" date="2019-08" db="EMBL/GenBank/DDBJ databases">
        <title>Whole genome of Aphis craccivora.</title>
        <authorList>
            <person name="Voronova N.V."/>
            <person name="Shulinski R.S."/>
            <person name="Bandarenka Y.V."/>
            <person name="Zhorov D.G."/>
            <person name="Warner D."/>
        </authorList>
    </citation>
    <scope>NUCLEOTIDE SEQUENCE [LARGE SCALE GENOMIC DNA]</scope>
    <source>
        <strain evidence="3">180601</strain>
        <tissue evidence="3">Whole Body</tissue>
    </source>
</reference>
<dbReference type="InterPro" id="IPR011604">
    <property type="entry name" value="PDDEXK-like_dom_sf"/>
</dbReference>
<proteinExistence type="predicted"/>
<evidence type="ECO:0000256" key="1">
    <source>
        <dbReference type="PROSITE-ProRule" id="PRU00325"/>
    </source>
</evidence>
<keyword evidence="1" id="KW-0479">Metal-binding</keyword>
<dbReference type="Gene3D" id="3.90.320.10">
    <property type="match status" value="1"/>
</dbReference>
<name>A0A6G0VWN6_APHCR</name>
<dbReference type="Pfam" id="PF09588">
    <property type="entry name" value="YqaJ"/>
    <property type="match status" value="1"/>
</dbReference>
<dbReference type="InterPro" id="IPR019080">
    <property type="entry name" value="YqaJ_viral_recombinase"/>
</dbReference>
<evidence type="ECO:0000313" key="4">
    <source>
        <dbReference type="Proteomes" id="UP000478052"/>
    </source>
</evidence>
<keyword evidence="1" id="KW-0862">Zinc</keyword>
<keyword evidence="1" id="KW-0863">Zinc-finger</keyword>
<dbReference type="InterPro" id="IPR007527">
    <property type="entry name" value="Znf_SWIM"/>
</dbReference>
<dbReference type="PROSITE" id="PS50966">
    <property type="entry name" value="ZF_SWIM"/>
    <property type="match status" value="1"/>
</dbReference>
<dbReference type="EMBL" id="VUJU01011470">
    <property type="protein sequence ID" value="KAF0710949.1"/>
    <property type="molecule type" value="Genomic_DNA"/>
</dbReference>
<comment type="caution">
    <text evidence="3">The sequence shown here is derived from an EMBL/GenBank/DDBJ whole genome shotgun (WGS) entry which is preliminary data.</text>
</comment>
<sequence>MPHEVTGELHRQNDQLKIIKFTCSCKAGDSESCKHVVAVLLNLNRTSLNDIDTLSKTDVQCEWAKLKEPSLACYKAVSLEHFCCVKKSKLTLNTINDQEIRSGFASIAPHSALTLHQKGRQLNVVNINNEIFPETFSLHTEKHFLLQNLSDYTFQLKDCCKKMYSELSTDLNYIKEKSLTDQTYWKEVRQFRITGSRCYSIFTYNQNIKTDSDWKKKSSHYFWPKSFISKFTQHGIKFENHVRELYAKMSGQNISQCGFLTSENEKWLGYSPDGIILDSKNYPSKVLEIKCPFKGATLDITELMDNLNYITKFDDGTYHLKKKHAYYGQVQLGMVMLNVSKCDFVIYSSFSESYINLEILFDTDFTKKMLISLKNAYFTKMLHNICIFKNVA</sequence>
<organism evidence="3 4">
    <name type="scientific">Aphis craccivora</name>
    <name type="common">Cowpea aphid</name>
    <dbReference type="NCBI Taxonomy" id="307492"/>
    <lineage>
        <taxon>Eukaryota</taxon>
        <taxon>Metazoa</taxon>
        <taxon>Ecdysozoa</taxon>
        <taxon>Arthropoda</taxon>
        <taxon>Hexapoda</taxon>
        <taxon>Insecta</taxon>
        <taxon>Pterygota</taxon>
        <taxon>Neoptera</taxon>
        <taxon>Paraneoptera</taxon>
        <taxon>Hemiptera</taxon>
        <taxon>Sternorrhyncha</taxon>
        <taxon>Aphidomorpha</taxon>
        <taxon>Aphidoidea</taxon>
        <taxon>Aphididae</taxon>
        <taxon>Aphidini</taxon>
        <taxon>Aphis</taxon>
        <taxon>Aphis</taxon>
    </lineage>
</organism>
<feature type="domain" description="SWIM-type" evidence="2">
    <location>
        <begin position="5"/>
        <end position="44"/>
    </location>
</feature>
<dbReference type="GO" id="GO:0008270">
    <property type="term" value="F:zinc ion binding"/>
    <property type="evidence" value="ECO:0007669"/>
    <property type="project" value="UniProtKB-KW"/>
</dbReference>
<dbReference type="GO" id="GO:0006281">
    <property type="term" value="P:DNA repair"/>
    <property type="evidence" value="ECO:0007669"/>
    <property type="project" value="UniProtKB-ARBA"/>
</dbReference>
<dbReference type="PANTHER" id="PTHR46609:SF8">
    <property type="entry name" value="YQAJ VIRAL RECOMBINASE DOMAIN-CONTAINING PROTEIN"/>
    <property type="match status" value="1"/>
</dbReference>
<dbReference type="AlphaFoldDB" id="A0A6G0VWN6"/>
<dbReference type="OrthoDB" id="6592755at2759"/>
<keyword evidence="4" id="KW-1185">Reference proteome</keyword>
<dbReference type="PANTHER" id="PTHR46609">
    <property type="entry name" value="EXONUCLEASE, PHAGE-TYPE/RECB, C-TERMINAL DOMAIN-CONTAINING PROTEIN"/>
    <property type="match status" value="1"/>
</dbReference>
<accession>A0A6G0VWN6</accession>
<evidence type="ECO:0000259" key="2">
    <source>
        <dbReference type="PROSITE" id="PS50966"/>
    </source>
</evidence>
<evidence type="ECO:0000313" key="3">
    <source>
        <dbReference type="EMBL" id="KAF0710949.1"/>
    </source>
</evidence>
<dbReference type="InterPro" id="IPR051703">
    <property type="entry name" value="NF-kappa-B_Signaling_Reg"/>
</dbReference>
<dbReference type="SUPFAM" id="SSF52980">
    <property type="entry name" value="Restriction endonuclease-like"/>
    <property type="match status" value="1"/>
</dbReference>
<gene>
    <name evidence="3" type="ORF">FWK35_00030542</name>
</gene>